<keyword evidence="1" id="KW-0805">Transcription regulation</keyword>
<dbReference type="EMBL" id="QVLX01000002">
    <property type="protein sequence ID" value="RGE88909.1"/>
    <property type="molecule type" value="Genomic_DNA"/>
</dbReference>
<dbReference type="InterPro" id="IPR036390">
    <property type="entry name" value="WH_DNA-bd_sf"/>
</dbReference>
<evidence type="ECO:0000256" key="3">
    <source>
        <dbReference type="ARBA" id="ARBA00023163"/>
    </source>
</evidence>
<proteinExistence type="predicted"/>
<dbReference type="GO" id="GO:0003677">
    <property type="term" value="F:DNA binding"/>
    <property type="evidence" value="ECO:0007669"/>
    <property type="project" value="UniProtKB-KW"/>
</dbReference>
<accession>A0A3E3K4X6</accession>
<evidence type="ECO:0000313" key="5">
    <source>
        <dbReference type="EMBL" id="RGE88909.1"/>
    </source>
</evidence>
<dbReference type="Gene3D" id="1.20.120.530">
    <property type="entry name" value="GntR ligand-binding domain-like"/>
    <property type="match status" value="1"/>
</dbReference>
<keyword evidence="2" id="KW-0238">DNA-binding</keyword>
<dbReference type="PRINTS" id="PR00035">
    <property type="entry name" value="HTHGNTR"/>
</dbReference>
<feature type="domain" description="HTH gntR-type" evidence="4">
    <location>
        <begin position="5"/>
        <end position="72"/>
    </location>
</feature>
<dbReference type="SMART" id="SM00345">
    <property type="entry name" value="HTH_GNTR"/>
    <property type="match status" value="1"/>
</dbReference>
<dbReference type="RefSeq" id="WP_024733537.1">
    <property type="nucleotide sequence ID" value="NZ_BAABYU010000002.1"/>
</dbReference>
<evidence type="ECO:0000256" key="1">
    <source>
        <dbReference type="ARBA" id="ARBA00023015"/>
    </source>
</evidence>
<organism evidence="5 6">
    <name type="scientific">Sellimonas intestinalis</name>
    <dbReference type="NCBI Taxonomy" id="1653434"/>
    <lineage>
        <taxon>Bacteria</taxon>
        <taxon>Bacillati</taxon>
        <taxon>Bacillota</taxon>
        <taxon>Clostridia</taxon>
        <taxon>Lachnospirales</taxon>
        <taxon>Lachnospiraceae</taxon>
        <taxon>Sellimonas</taxon>
    </lineage>
</organism>
<dbReference type="GeneID" id="97193786"/>
<dbReference type="CDD" id="cd07377">
    <property type="entry name" value="WHTH_GntR"/>
    <property type="match status" value="1"/>
</dbReference>
<evidence type="ECO:0000313" key="6">
    <source>
        <dbReference type="Proteomes" id="UP000261080"/>
    </source>
</evidence>
<dbReference type="GO" id="GO:0003700">
    <property type="term" value="F:DNA-binding transcription factor activity"/>
    <property type="evidence" value="ECO:0007669"/>
    <property type="project" value="InterPro"/>
</dbReference>
<dbReference type="InterPro" id="IPR036388">
    <property type="entry name" value="WH-like_DNA-bd_sf"/>
</dbReference>
<dbReference type="InterPro" id="IPR011711">
    <property type="entry name" value="GntR_C"/>
</dbReference>
<dbReference type="SUPFAM" id="SSF46785">
    <property type="entry name" value="Winged helix' DNA-binding domain"/>
    <property type="match status" value="1"/>
</dbReference>
<name>A0A3E3K4X6_9FIRM</name>
<dbReference type="InterPro" id="IPR008920">
    <property type="entry name" value="TF_FadR/GntR_C"/>
</dbReference>
<dbReference type="Pfam" id="PF00392">
    <property type="entry name" value="GntR"/>
    <property type="match status" value="1"/>
</dbReference>
<keyword evidence="6" id="KW-1185">Reference proteome</keyword>
<dbReference type="SUPFAM" id="SSF48008">
    <property type="entry name" value="GntR ligand-binding domain-like"/>
    <property type="match status" value="1"/>
</dbReference>
<sequence>MAEKISLADQAYHTMKERILNLTYPPGMQLTETMLAEELNMSRNPIRTALKTLHAEGLVVRDYYKSIIVKEITDKDIEEIYQLRELLEGAAFREIFTSGRADEFSYRIEERVVRMCACAGDIYHWELADTQMHMEIVSVFDNERINRIYEMYLNEVIRMGLYSVRNGLHISRANENLKKMIRYMRSDQYEKAYEILRNDHFMIGKSSALKK</sequence>
<keyword evidence="3" id="KW-0804">Transcription</keyword>
<dbReference type="Gene3D" id="1.10.10.10">
    <property type="entry name" value="Winged helix-like DNA-binding domain superfamily/Winged helix DNA-binding domain"/>
    <property type="match status" value="1"/>
</dbReference>
<dbReference type="PROSITE" id="PS50949">
    <property type="entry name" value="HTH_GNTR"/>
    <property type="match status" value="1"/>
</dbReference>
<evidence type="ECO:0000259" key="4">
    <source>
        <dbReference type="PROSITE" id="PS50949"/>
    </source>
</evidence>
<evidence type="ECO:0000256" key="2">
    <source>
        <dbReference type="ARBA" id="ARBA00023125"/>
    </source>
</evidence>
<gene>
    <name evidence="5" type="ORF">DW016_05235</name>
</gene>
<reference evidence="5 6" key="1">
    <citation type="submission" date="2018-08" db="EMBL/GenBank/DDBJ databases">
        <title>A genome reference for cultivated species of the human gut microbiota.</title>
        <authorList>
            <person name="Zou Y."/>
            <person name="Xue W."/>
            <person name="Luo G."/>
        </authorList>
    </citation>
    <scope>NUCLEOTIDE SEQUENCE [LARGE SCALE GENOMIC DNA]</scope>
    <source>
        <strain evidence="5 6">AF37-2AT</strain>
    </source>
</reference>
<dbReference type="InterPro" id="IPR000524">
    <property type="entry name" value="Tscrpt_reg_HTH_GntR"/>
</dbReference>
<dbReference type="Proteomes" id="UP000261080">
    <property type="component" value="Unassembled WGS sequence"/>
</dbReference>
<comment type="caution">
    <text evidence="5">The sequence shown here is derived from an EMBL/GenBank/DDBJ whole genome shotgun (WGS) entry which is preliminary data.</text>
</comment>
<dbReference type="PANTHER" id="PTHR43537">
    <property type="entry name" value="TRANSCRIPTIONAL REGULATOR, GNTR FAMILY"/>
    <property type="match status" value="1"/>
</dbReference>
<dbReference type="AlphaFoldDB" id="A0A3E3K4X6"/>
<dbReference type="PANTHER" id="PTHR43537:SF24">
    <property type="entry name" value="GLUCONATE OPERON TRANSCRIPTIONAL REPRESSOR"/>
    <property type="match status" value="1"/>
</dbReference>
<dbReference type="Pfam" id="PF07729">
    <property type="entry name" value="FCD"/>
    <property type="match status" value="1"/>
</dbReference>
<protein>
    <submittedName>
        <fullName evidence="5">GntR family transcriptional regulator</fullName>
    </submittedName>
</protein>
<dbReference type="OrthoDB" id="114741at2"/>